<name>A0AAD7VYA7_9TELE</name>
<evidence type="ECO:0000313" key="2">
    <source>
        <dbReference type="Proteomes" id="UP001221898"/>
    </source>
</evidence>
<sequence>MHIRDSVGNDDELGNIYGSSLTLRDVAKKANARNLRLWSYKLPVKLNGTQFFPKIKQSRTNNGNRPDLEG</sequence>
<reference evidence="1" key="1">
    <citation type="journal article" date="2023" name="Science">
        <title>Genome structures resolve the early diversification of teleost fishes.</title>
        <authorList>
            <person name="Parey E."/>
            <person name="Louis A."/>
            <person name="Montfort J."/>
            <person name="Bouchez O."/>
            <person name="Roques C."/>
            <person name="Iampietro C."/>
            <person name="Lluch J."/>
            <person name="Castinel A."/>
            <person name="Donnadieu C."/>
            <person name="Desvignes T."/>
            <person name="Floi Bucao C."/>
            <person name="Jouanno E."/>
            <person name="Wen M."/>
            <person name="Mejri S."/>
            <person name="Dirks R."/>
            <person name="Jansen H."/>
            <person name="Henkel C."/>
            <person name="Chen W.J."/>
            <person name="Zahm M."/>
            <person name="Cabau C."/>
            <person name="Klopp C."/>
            <person name="Thompson A.W."/>
            <person name="Robinson-Rechavi M."/>
            <person name="Braasch I."/>
            <person name="Lecointre G."/>
            <person name="Bobe J."/>
            <person name="Postlethwait J.H."/>
            <person name="Berthelot C."/>
            <person name="Roest Crollius H."/>
            <person name="Guiguen Y."/>
        </authorList>
    </citation>
    <scope>NUCLEOTIDE SEQUENCE</scope>
    <source>
        <strain evidence="1">NC1722</strain>
    </source>
</reference>
<proteinExistence type="predicted"/>
<protein>
    <submittedName>
        <fullName evidence="1">Uncharacterized protein</fullName>
    </submittedName>
</protein>
<evidence type="ECO:0000313" key="1">
    <source>
        <dbReference type="EMBL" id="KAJ8362296.1"/>
    </source>
</evidence>
<organism evidence="1 2">
    <name type="scientific">Aldrovandia affinis</name>
    <dbReference type="NCBI Taxonomy" id="143900"/>
    <lineage>
        <taxon>Eukaryota</taxon>
        <taxon>Metazoa</taxon>
        <taxon>Chordata</taxon>
        <taxon>Craniata</taxon>
        <taxon>Vertebrata</taxon>
        <taxon>Euteleostomi</taxon>
        <taxon>Actinopterygii</taxon>
        <taxon>Neopterygii</taxon>
        <taxon>Teleostei</taxon>
        <taxon>Notacanthiformes</taxon>
        <taxon>Halosauridae</taxon>
        <taxon>Aldrovandia</taxon>
    </lineage>
</organism>
<dbReference type="AlphaFoldDB" id="A0AAD7VYA7"/>
<keyword evidence="2" id="KW-1185">Reference proteome</keyword>
<comment type="caution">
    <text evidence="1">The sequence shown here is derived from an EMBL/GenBank/DDBJ whole genome shotgun (WGS) entry which is preliminary data.</text>
</comment>
<dbReference type="Proteomes" id="UP001221898">
    <property type="component" value="Unassembled WGS sequence"/>
</dbReference>
<gene>
    <name evidence="1" type="ORF">AAFF_G00384630</name>
</gene>
<accession>A0AAD7VYA7</accession>
<dbReference type="EMBL" id="JAINUG010000704">
    <property type="protein sequence ID" value="KAJ8362296.1"/>
    <property type="molecule type" value="Genomic_DNA"/>
</dbReference>